<accession>A0A8H7SXK2</accession>
<feature type="domain" description="KANL3/Tex30 alpha/beta hydrolase-like" evidence="2">
    <location>
        <begin position="84"/>
        <end position="205"/>
    </location>
</feature>
<dbReference type="Gene3D" id="3.40.50.1820">
    <property type="entry name" value="alpha/beta hydrolase"/>
    <property type="match status" value="1"/>
</dbReference>
<dbReference type="SUPFAM" id="SSF53474">
    <property type="entry name" value="alpha/beta-Hydrolases"/>
    <property type="match status" value="1"/>
</dbReference>
<dbReference type="EMBL" id="JAFJYH010000486">
    <property type="protein sequence ID" value="KAG4411364.1"/>
    <property type="molecule type" value="Genomic_DNA"/>
</dbReference>
<evidence type="ECO:0000313" key="3">
    <source>
        <dbReference type="EMBL" id="KAG4411364.1"/>
    </source>
</evidence>
<protein>
    <recommendedName>
        <fullName evidence="2">KANL3/Tex30 alpha/beta hydrolase-like domain-containing protein</fullName>
    </recommendedName>
</protein>
<dbReference type="PANTHER" id="PTHR13136:SF11">
    <property type="entry name" value="TESTIS-EXPRESSED PROTEIN 30"/>
    <property type="match status" value="1"/>
</dbReference>
<evidence type="ECO:0000259" key="2">
    <source>
        <dbReference type="Pfam" id="PF20408"/>
    </source>
</evidence>
<feature type="region of interest" description="Disordered" evidence="1">
    <location>
        <begin position="251"/>
        <end position="323"/>
    </location>
</feature>
<evidence type="ECO:0000313" key="4">
    <source>
        <dbReference type="Proteomes" id="UP000664132"/>
    </source>
</evidence>
<dbReference type="Proteomes" id="UP000664132">
    <property type="component" value="Unassembled WGS sequence"/>
</dbReference>
<sequence>MENQSQHHEFELPLEGKNPIKCISSSPSQSTPSAQTATPPSLIFTHGAGGTLHSDGILNFRIGFASQSPITCFQGSMNLSSRVKMFDAVISHYAESAPVLALGGRSMGARAAVMAGEGREDVKALVLVSYPLHTGKGDMRDDILLAIGEGVKVLFVVGDRDEMCDLEKLEDVMGKMNAESWRIVAESADHGMTVKPKAGTQAVGELTGKVVAEWLKSVNEGKIGEQGKEGRISWDFEGVTGIWSGWEEKAANVVKPKKKPKEEPKKETKKVSKKAKGLQPEQGQSHEDDTAELPTTGKRRRSARISLAKDTQKDDIAHKRRKE</sequence>
<feature type="compositionally biased region" description="Basic and acidic residues" evidence="1">
    <location>
        <begin position="260"/>
        <end position="270"/>
    </location>
</feature>
<dbReference type="AlphaFoldDB" id="A0A8H7SXK2"/>
<keyword evidence="4" id="KW-1185">Reference proteome</keyword>
<dbReference type="OrthoDB" id="3560343at2759"/>
<name>A0A8H7SXK2_9HELO</name>
<dbReference type="PANTHER" id="PTHR13136">
    <property type="entry name" value="TESTIS DEVELOPMENT PROTEIN PRTD"/>
    <property type="match status" value="1"/>
</dbReference>
<evidence type="ECO:0000256" key="1">
    <source>
        <dbReference type="SAM" id="MobiDB-lite"/>
    </source>
</evidence>
<proteinExistence type="predicted"/>
<dbReference type="InterPro" id="IPR026555">
    <property type="entry name" value="NSL3/Tex30"/>
</dbReference>
<dbReference type="InterPro" id="IPR046879">
    <property type="entry name" value="KANL3/Tex30_Abhydrolase"/>
</dbReference>
<comment type="caution">
    <text evidence="3">The sequence shown here is derived from an EMBL/GenBank/DDBJ whole genome shotgun (WGS) entry which is preliminary data.</text>
</comment>
<dbReference type="Pfam" id="PF20408">
    <property type="entry name" value="Abhydrolase_11"/>
    <property type="match status" value="1"/>
</dbReference>
<dbReference type="InterPro" id="IPR029058">
    <property type="entry name" value="AB_hydrolase_fold"/>
</dbReference>
<organism evidence="3 4">
    <name type="scientific">Cadophora malorum</name>
    <dbReference type="NCBI Taxonomy" id="108018"/>
    <lineage>
        <taxon>Eukaryota</taxon>
        <taxon>Fungi</taxon>
        <taxon>Dikarya</taxon>
        <taxon>Ascomycota</taxon>
        <taxon>Pezizomycotina</taxon>
        <taxon>Leotiomycetes</taxon>
        <taxon>Helotiales</taxon>
        <taxon>Ploettnerulaceae</taxon>
        <taxon>Cadophora</taxon>
    </lineage>
</organism>
<gene>
    <name evidence="3" type="ORF">IFR04_015500</name>
</gene>
<reference evidence="3" key="1">
    <citation type="submission" date="2021-02" db="EMBL/GenBank/DDBJ databases">
        <title>Genome sequence Cadophora malorum strain M34.</title>
        <authorList>
            <person name="Stefanovic E."/>
            <person name="Vu D."/>
            <person name="Scully C."/>
            <person name="Dijksterhuis J."/>
            <person name="Roader J."/>
            <person name="Houbraken J."/>
        </authorList>
    </citation>
    <scope>NUCLEOTIDE SEQUENCE</scope>
    <source>
        <strain evidence="3">M34</strain>
    </source>
</reference>